<evidence type="ECO:0000256" key="1">
    <source>
        <dbReference type="ARBA" id="ARBA00001971"/>
    </source>
</evidence>
<proteinExistence type="inferred from homology"/>
<accession>A0A4U6QMJ6</accession>
<dbReference type="InterPro" id="IPR012292">
    <property type="entry name" value="Globin/Proto"/>
</dbReference>
<evidence type="ECO:0000313" key="9">
    <source>
        <dbReference type="Proteomes" id="UP000306985"/>
    </source>
</evidence>
<keyword evidence="2" id="KW-0813">Transport</keyword>
<dbReference type="InterPro" id="IPR009050">
    <property type="entry name" value="Globin-like_sf"/>
</dbReference>
<dbReference type="GO" id="GO:0020037">
    <property type="term" value="F:heme binding"/>
    <property type="evidence" value="ECO:0007669"/>
    <property type="project" value="InterPro"/>
</dbReference>
<dbReference type="Proteomes" id="UP000306985">
    <property type="component" value="Unassembled WGS sequence"/>
</dbReference>
<evidence type="ECO:0000256" key="5">
    <source>
        <dbReference type="ARBA" id="ARBA00023004"/>
    </source>
</evidence>
<dbReference type="AlphaFoldDB" id="A0A4U6QMJ6"/>
<dbReference type="Pfam" id="PF01152">
    <property type="entry name" value="Bac_globin"/>
    <property type="match status" value="1"/>
</dbReference>
<comment type="similarity">
    <text evidence="6">Belongs to the truncated hemoglobin family. Group II subfamily.</text>
</comment>
<evidence type="ECO:0000256" key="4">
    <source>
        <dbReference type="ARBA" id="ARBA00022723"/>
    </source>
</evidence>
<protein>
    <submittedName>
        <fullName evidence="8">Globin</fullName>
    </submittedName>
</protein>
<evidence type="ECO:0000256" key="6">
    <source>
        <dbReference type="ARBA" id="ARBA00034496"/>
    </source>
</evidence>
<feature type="region of interest" description="Disordered" evidence="7">
    <location>
        <begin position="1"/>
        <end position="24"/>
    </location>
</feature>
<keyword evidence="3" id="KW-0349">Heme</keyword>
<dbReference type="InterPro" id="IPR001486">
    <property type="entry name" value="Hemoglobin_trunc"/>
</dbReference>
<dbReference type="RefSeq" id="WP_137448556.1">
    <property type="nucleotide sequence ID" value="NZ_SZZH01000001.1"/>
</dbReference>
<dbReference type="EMBL" id="SZZH01000001">
    <property type="protein sequence ID" value="TKV61252.1"/>
    <property type="molecule type" value="Genomic_DNA"/>
</dbReference>
<dbReference type="SUPFAM" id="SSF46458">
    <property type="entry name" value="Globin-like"/>
    <property type="match status" value="1"/>
</dbReference>
<gene>
    <name evidence="8" type="ORF">FDO65_06435</name>
</gene>
<dbReference type="CDD" id="cd14771">
    <property type="entry name" value="TrHb2_Mt-trHbO-like_O"/>
    <property type="match status" value="1"/>
</dbReference>
<feature type="compositionally biased region" description="Low complexity" evidence="7">
    <location>
        <begin position="1"/>
        <end position="13"/>
    </location>
</feature>
<sequence>MSDSRPPALGPLTPASPPPASPGSFYEEVGGAEVFAGIVHRFYEVVADDPVLRPLYPEEDLGPAEVRLRLFLEQYWGGPRTYSEQRGHPRLRMRHAPFAIGHREKEHWLAAMRVGVDGAGLTPPQYERLWAYLEMAAESLVNRPH</sequence>
<dbReference type="GO" id="GO:0019825">
    <property type="term" value="F:oxygen binding"/>
    <property type="evidence" value="ECO:0007669"/>
    <property type="project" value="InterPro"/>
</dbReference>
<dbReference type="InterPro" id="IPR044203">
    <property type="entry name" value="GlbO/GLB3-like"/>
</dbReference>
<dbReference type="GO" id="GO:0046872">
    <property type="term" value="F:metal ion binding"/>
    <property type="evidence" value="ECO:0007669"/>
    <property type="project" value="UniProtKB-KW"/>
</dbReference>
<dbReference type="OrthoDB" id="9790913at2"/>
<evidence type="ECO:0000256" key="2">
    <source>
        <dbReference type="ARBA" id="ARBA00022448"/>
    </source>
</evidence>
<dbReference type="PANTHER" id="PTHR47366:SF1">
    <property type="entry name" value="TWO-ON-TWO HEMOGLOBIN-3"/>
    <property type="match status" value="1"/>
</dbReference>
<dbReference type="GO" id="GO:0005344">
    <property type="term" value="F:oxygen carrier activity"/>
    <property type="evidence" value="ECO:0007669"/>
    <property type="project" value="InterPro"/>
</dbReference>
<dbReference type="PANTHER" id="PTHR47366">
    <property type="entry name" value="TWO-ON-TWO HEMOGLOBIN-3"/>
    <property type="match status" value="1"/>
</dbReference>
<evidence type="ECO:0000256" key="7">
    <source>
        <dbReference type="SAM" id="MobiDB-lite"/>
    </source>
</evidence>
<keyword evidence="4" id="KW-0479">Metal-binding</keyword>
<dbReference type="InterPro" id="IPR019795">
    <property type="entry name" value="Globin_bac-like_CS"/>
</dbReference>
<dbReference type="Gene3D" id="1.10.490.10">
    <property type="entry name" value="Globins"/>
    <property type="match status" value="1"/>
</dbReference>
<name>A0A4U6QMJ6_9ACTN</name>
<keyword evidence="5" id="KW-0408">Iron</keyword>
<evidence type="ECO:0000256" key="3">
    <source>
        <dbReference type="ARBA" id="ARBA00022617"/>
    </source>
</evidence>
<evidence type="ECO:0000313" key="8">
    <source>
        <dbReference type="EMBL" id="TKV61252.1"/>
    </source>
</evidence>
<reference evidence="8 9" key="1">
    <citation type="submission" date="2019-05" db="EMBL/GenBank/DDBJ databases">
        <title>Nakamurella sp. N5BH11, whole genome shotgun sequence.</title>
        <authorList>
            <person name="Tuo L."/>
        </authorList>
    </citation>
    <scope>NUCLEOTIDE SEQUENCE [LARGE SCALE GENOMIC DNA]</scope>
    <source>
        <strain evidence="8 9">N5BH11</strain>
    </source>
</reference>
<comment type="cofactor">
    <cofactor evidence="1">
        <name>heme</name>
        <dbReference type="ChEBI" id="CHEBI:30413"/>
    </cofactor>
</comment>
<organism evidence="8 9">
    <name type="scientific">Nakamurella flava</name>
    <dbReference type="NCBI Taxonomy" id="2576308"/>
    <lineage>
        <taxon>Bacteria</taxon>
        <taxon>Bacillati</taxon>
        <taxon>Actinomycetota</taxon>
        <taxon>Actinomycetes</taxon>
        <taxon>Nakamurellales</taxon>
        <taxon>Nakamurellaceae</taxon>
        <taxon>Nakamurella</taxon>
    </lineage>
</organism>
<comment type="caution">
    <text evidence="8">The sequence shown here is derived from an EMBL/GenBank/DDBJ whole genome shotgun (WGS) entry which is preliminary data.</text>
</comment>
<dbReference type="PROSITE" id="PS01213">
    <property type="entry name" value="GLOBIN_FAM_2"/>
    <property type="match status" value="1"/>
</dbReference>
<keyword evidence="9" id="KW-1185">Reference proteome</keyword>